<reference evidence="1 2" key="1">
    <citation type="submission" date="2021-07" db="EMBL/GenBank/DDBJ databases">
        <title>Clostridium weizhouense sp. nov., an anaerobic bacterium isolated from activated sludge of Petroleum wastewater.</title>
        <authorList>
            <person name="Li Q."/>
        </authorList>
    </citation>
    <scope>NUCLEOTIDE SEQUENCE [LARGE SCALE GENOMIC DNA]</scope>
    <source>
        <strain evidence="1 2">YB-6</strain>
    </source>
</reference>
<dbReference type="InterPro" id="IPR038559">
    <property type="entry name" value="XkdN-like_sf"/>
</dbReference>
<dbReference type="EMBL" id="JAHXPT010000001">
    <property type="protein sequence ID" value="MBW6408482.1"/>
    <property type="molecule type" value="Genomic_DNA"/>
</dbReference>
<protein>
    <recommendedName>
        <fullName evidence="3">Phage XkdN-like protein</fullName>
    </recommendedName>
</protein>
<dbReference type="Proteomes" id="UP001519921">
    <property type="component" value="Unassembled WGS sequence"/>
</dbReference>
<evidence type="ECO:0000313" key="1">
    <source>
        <dbReference type="EMBL" id="MBW6408482.1"/>
    </source>
</evidence>
<sequence length="137" mass="15757">MNNFADFLMDNFEDTQEIEREVTLGGKKKLMKFKPISADLGDKLRKKNRKTKFVKGQRIIETDQDKYISDLIIETTTYPDLKNSELQSSWGVMGSEELLTAMKSKMKDGEFSEWSSIVSEVNGYDKSVNELIEEAKN</sequence>
<dbReference type="InterPro" id="IPR014986">
    <property type="entry name" value="XkdN-like"/>
</dbReference>
<gene>
    <name evidence="1" type="ORF">KYD98_00080</name>
</gene>
<dbReference type="RefSeq" id="WP_219777550.1">
    <property type="nucleotide sequence ID" value="NZ_JAHXPT010000001.1"/>
</dbReference>
<evidence type="ECO:0000313" key="2">
    <source>
        <dbReference type="Proteomes" id="UP001519921"/>
    </source>
</evidence>
<dbReference type="Pfam" id="PF08890">
    <property type="entry name" value="Phage_TAC_5"/>
    <property type="match status" value="1"/>
</dbReference>
<comment type="caution">
    <text evidence="1">The sequence shown here is derived from an EMBL/GenBank/DDBJ whole genome shotgun (WGS) entry which is preliminary data.</text>
</comment>
<proteinExistence type="predicted"/>
<organism evidence="1 2">
    <name type="scientific">Clostridium weizhouense</name>
    <dbReference type="NCBI Taxonomy" id="2859781"/>
    <lineage>
        <taxon>Bacteria</taxon>
        <taxon>Bacillati</taxon>
        <taxon>Bacillota</taxon>
        <taxon>Clostridia</taxon>
        <taxon>Eubacteriales</taxon>
        <taxon>Clostridiaceae</taxon>
        <taxon>Clostridium</taxon>
    </lineage>
</organism>
<evidence type="ECO:0008006" key="3">
    <source>
        <dbReference type="Google" id="ProtNLM"/>
    </source>
</evidence>
<keyword evidence="2" id="KW-1185">Reference proteome</keyword>
<accession>A0ABS7AIK0</accession>
<dbReference type="Gene3D" id="3.30.2220.30">
    <property type="match status" value="1"/>
</dbReference>
<name>A0ABS7AIK0_9CLOT</name>